<evidence type="ECO:0000256" key="6">
    <source>
        <dbReference type="ARBA" id="ARBA00023136"/>
    </source>
</evidence>
<dbReference type="AlphaFoldDB" id="A0AAU8N6J2"/>
<dbReference type="PANTHER" id="PTHR33508:SF1">
    <property type="entry name" value="UPF0056 MEMBRANE PROTEIN YHCE"/>
    <property type="match status" value="1"/>
</dbReference>
<feature type="transmembrane region" description="Helical" evidence="7">
    <location>
        <begin position="177"/>
        <end position="198"/>
    </location>
</feature>
<dbReference type="InterPro" id="IPR002771">
    <property type="entry name" value="Multi_antbiot-R_MarC"/>
</dbReference>
<keyword evidence="3" id="KW-1003">Cell membrane</keyword>
<reference evidence="8" key="1">
    <citation type="submission" date="2024-05" db="EMBL/GenBank/DDBJ databases">
        <title>Draft genome assemblies of 36 bacteria isolated from hibernating arctic ground squirrels.</title>
        <authorList>
            <person name="McKee H."/>
            <person name="Mullen L."/>
            <person name="Drown D.M."/>
            <person name="Duddleston K.N."/>
        </authorList>
    </citation>
    <scope>NUCLEOTIDE SEQUENCE</scope>
    <source>
        <strain evidence="8">AR004</strain>
    </source>
</reference>
<dbReference type="RefSeq" id="WP_366181271.1">
    <property type="nucleotide sequence ID" value="NZ_CP159989.1"/>
</dbReference>
<dbReference type="NCBIfam" id="TIGR00427">
    <property type="entry name" value="NAAT family transporter"/>
    <property type="match status" value="1"/>
</dbReference>
<evidence type="ECO:0000256" key="7">
    <source>
        <dbReference type="RuleBase" id="RU362048"/>
    </source>
</evidence>
<dbReference type="EMBL" id="CP159989">
    <property type="protein sequence ID" value="XCP83059.1"/>
    <property type="molecule type" value="Genomic_DNA"/>
</dbReference>
<feature type="transmembrane region" description="Helical" evidence="7">
    <location>
        <begin position="145"/>
        <end position="165"/>
    </location>
</feature>
<evidence type="ECO:0000313" key="8">
    <source>
        <dbReference type="EMBL" id="XCP83059.1"/>
    </source>
</evidence>
<name>A0AAU8N6J2_9ACTO</name>
<evidence type="ECO:0000256" key="1">
    <source>
        <dbReference type="ARBA" id="ARBA00004651"/>
    </source>
</evidence>
<gene>
    <name evidence="8" type="ORF">ABXS69_04015</name>
</gene>
<accession>A0AAU8N6J2</accession>
<evidence type="ECO:0000256" key="2">
    <source>
        <dbReference type="ARBA" id="ARBA00009784"/>
    </source>
</evidence>
<comment type="subcellular location">
    <subcellularLocation>
        <location evidence="1 7">Cell membrane</location>
        <topology evidence="1 7">Multi-pass membrane protein</topology>
    </subcellularLocation>
</comment>
<feature type="transmembrane region" description="Helical" evidence="7">
    <location>
        <begin position="46"/>
        <end position="65"/>
    </location>
</feature>
<dbReference type="Pfam" id="PF01914">
    <property type="entry name" value="MarC"/>
    <property type="match status" value="1"/>
</dbReference>
<dbReference type="GO" id="GO:0005886">
    <property type="term" value="C:plasma membrane"/>
    <property type="evidence" value="ECO:0007669"/>
    <property type="project" value="UniProtKB-SubCell"/>
</dbReference>
<feature type="transmembrane region" description="Helical" evidence="7">
    <location>
        <begin position="71"/>
        <end position="92"/>
    </location>
</feature>
<organism evidence="8">
    <name type="scientific">Actinomyces timonensis</name>
    <dbReference type="NCBI Taxonomy" id="1288391"/>
    <lineage>
        <taxon>Bacteria</taxon>
        <taxon>Bacillati</taxon>
        <taxon>Actinomycetota</taxon>
        <taxon>Actinomycetes</taxon>
        <taxon>Actinomycetales</taxon>
        <taxon>Actinomycetaceae</taxon>
        <taxon>Actinomyces</taxon>
    </lineage>
</organism>
<proteinExistence type="inferred from homology"/>
<keyword evidence="6 7" id="KW-0472">Membrane</keyword>
<evidence type="ECO:0000256" key="3">
    <source>
        <dbReference type="ARBA" id="ARBA00022475"/>
    </source>
</evidence>
<sequence length="216" mass="22518">MLDAVLSPAVFLTSFTTVLVIQDPLGAIPIFLSLTRRQSPERRRASARQATLLSLAVILAFAIFGRYILGLLGISVAALQVSGGLLLLLVALELLTESSRADDDPDPADSNVALVPLGTPLLAGPGAIVAAMVAVESAPAPVTGWVSVTLAIVVVHVITWLALRFSLTLHRVLGEAMILVLTRVMGLLLAAIAVQMIGDGVTTYIGERLSAGPVAR</sequence>
<keyword evidence="5 7" id="KW-1133">Transmembrane helix</keyword>
<keyword evidence="4 7" id="KW-0812">Transmembrane</keyword>
<feature type="transmembrane region" description="Helical" evidence="7">
    <location>
        <begin position="12"/>
        <end position="34"/>
    </location>
</feature>
<dbReference type="PANTHER" id="PTHR33508">
    <property type="entry name" value="UPF0056 MEMBRANE PROTEIN YHCE"/>
    <property type="match status" value="1"/>
</dbReference>
<evidence type="ECO:0000256" key="5">
    <source>
        <dbReference type="ARBA" id="ARBA00022989"/>
    </source>
</evidence>
<comment type="similarity">
    <text evidence="2 7">Belongs to the UPF0056 (MarC) family.</text>
</comment>
<evidence type="ECO:0000256" key="4">
    <source>
        <dbReference type="ARBA" id="ARBA00022692"/>
    </source>
</evidence>
<protein>
    <recommendedName>
        <fullName evidence="7">UPF0056 membrane protein</fullName>
    </recommendedName>
</protein>
<feature type="transmembrane region" description="Helical" evidence="7">
    <location>
        <begin position="112"/>
        <end position="133"/>
    </location>
</feature>